<organism evidence="2 3">
    <name type="scientific">Cephus cinctus</name>
    <name type="common">Wheat stem sawfly</name>
    <dbReference type="NCBI Taxonomy" id="211228"/>
    <lineage>
        <taxon>Eukaryota</taxon>
        <taxon>Metazoa</taxon>
        <taxon>Ecdysozoa</taxon>
        <taxon>Arthropoda</taxon>
        <taxon>Hexapoda</taxon>
        <taxon>Insecta</taxon>
        <taxon>Pterygota</taxon>
        <taxon>Neoptera</taxon>
        <taxon>Endopterygota</taxon>
        <taxon>Hymenoptera</taxon>
        <taxon>Cephoidea</taxon>
        <taxon>Cephidae</taxon>
        <taxon>Cephus</taxon>
    </lineage>
</organism>
<sequence>MKKFSIVGFEFTTVVVAAVLLMILLPETVHARPSGHTSRQKRVSDQRLAELETLLSLSRMRGKLVTVPIGFGRVDPDRLGRRRRSNMESGLQKLQRILQAAAQESNSISEESVELPSSFLEDFGHQHEGETEDQFI</sequence>
<dbReference type="Proteomes" id="UP000694920">
    <property type="component" value="Unplaced"/>
</dbReference>
<reference evidence="3" key="1">
    <citation type="submission" date="2025-08" db="UniProtKB">
        <authorList>
            <consortium name="RefSeq"/>
        </authorList>
    </citation>
    <scope>IDENTIFICATION</scope>
</reference>
<dbReference type="GeneID" id="107263831"/>
<evidence type="ECO:0000256" key="1">
    <source>
        <dbReference type="SAM" id="Coils"/>
    </source>
</evidence>
<accession>A0AAJ7BJ72</accession>
<keyword evidence="1" id="KW-0175">Coiled coil</keyword>
<dbReference type="RefSeq" id="XP_015586949.1">
    <property type="nucleotide sequence ID" value="XM_015731463.2"/>
</dbReference>
<dbReference type="AlphaFoldDB" id="A0AAJ7BJ72"/>
<feature type="coiled-coil region" evidence="1">
    <location>
        <begin position="84"/>
        <end position="111"/>
    </location>
</feature>
<proteinExistence type="predicted"/>
<keyword evidence="2" id="KW-1185">Reference proteome</keyword>
<dbReference type="KEGG" id="ccin:107263831"/>
<protein>
    <submittedName>
        <fullName evidence="3">Uncharacterized protein LOC107263831 isoform X1</fullName>
    </submittedName>
</protein>
<name>A0AAJ7BJ72_CEPCN</name>
<gene>
    <name evidence="3" type="primary">LOC107263831</name>
</gene>
<evidence type="ECO:0000313" key="2">
    <source>
        <dbReference type="Proteomes" id="UP000694920"/>
    </source>
</evidence>
<evidence type="ECO:0000313" key="3">
    <source>
        <dbReference type="RefSeq" id="XP_015586949.1"/>
    </source>
</evidence>